<dbReference type="Pfam" id="PF01546">
    <property type="entry name" value="Peptidase_M20"/>
    <property type="match status" value="1"/>
</dbReference>
<keyword evidence="4" id="KW-1185">Reference proteome</keyword>
<dbReference type="SUPFAM" id="SSF53187">
    <property type="entry name" value="Zn-dependent exopeptidases"/>
    <property type="match status" value="1"/>
</dbReference>
<dbReference type="Gene3D" id="3.40.630.10">
    <property type="entry name" value="Zn peptidases"/>
    <property type="match status" value="1"/>
</dbReference>
<protein>
    <submittedName>
        <fullName evidence="3">N-carbamoyl-L-amino acid</fullName>
    </submittedName>
</protein>
<dbReference type="AlphaFoldDB" id="A0A286ULT6"/>
<dbReference type="PANTHER" id="PTHR32494:SF5">
    <property type="entry name" value="ALLANTOATE AMIDOHYDROLASE"/>
    <property type="match status" value="1"/>
</dbReference>
<accession>A0A286ULT6</accession>
<proteinExistence type="inferred from homology"/>
<reference evidence="3 4" key="1">
    <citation type="journal article" date="2017" name="Mol. Ecol.">
        <title>Comparative and population genomic landscape of Phellinus noxius: A hypervariable fungus causing root rot in trees.</title>
        <authorList>
            <person name="Chung C.L."/>
            <person name="Lee T.J."/>
            <person name="Akiba M."/>
            <person name="Lee H.H."/>
            <person name="Kuo T.H."/>
            <person name="Liu D."/>
            <person name="Ke H.M."/>
            <person name="Yokoi T."/>
            <person name="Roa M.B."/>
            <person name="Lu M.J."/>
            <person name="Chang Y.Y."/>
            <person name="Ann P.J."/>
            <person name="Tsai J.N."/>
            <person name="Chen C.Y."/>
            <person name="Tzean S.S."/>
            <person name="Ota Y."/>
            <person name="Hattori T."/>
            <person name="Sahashi N."/>
            <person name="Liou R.F."/>
            <person name="Kikuchi T."/>
            <person name="Tsai I.J."/>
        </authorList>
    </citation>
    <scope>NUCLEOTIDE SEQUENCE [LARGE SCALE GENOMIC DNA]</scope>
    <source>
        <strain evidence="3 4">FFPRI411160</strain>
    </source>
</reference>
<keyword evidence="2" id="KW-0378">Hydrolase</keyword>
<comment type="similarity">
    <text evidence="1">Belongs to the peptidase M20A family.</text>
</comment>
<dbReference type="PANTHER" id="PTHR32494">
    <property type="entry name" value="ALLANTOATE DEIMINASE-RELATED"/>
    <property type="match status" value="1"/>
</dbReference>
<dbReference type="InterPro" id="IPR010158">
    <property type="entry name" value="Amidase_Cbmase"/>
</dbReference>
<dbReference type="InterPro" id="IPR002933">
    <property type="entry name" value="Peptidase_M20"/>
</dbReference>
<evidence type="ECO:0000313" key="3">
    <source>
        <dbReference type="EMBL" id="PAV20538.1"/>
    </source>
</evidence>
<dbReference type="GO" id="GO:0016813">
    <property type="term" value="F:hydrolase activity, acting on carbon-nitrogen (but not peptide) bonds, in linear amidines"/>
    <property type="evidence" value="ECO:0007669"/>
    <property type="project" value="InterPro"/>
</dbReference>
<dbReference type="OrthoDB" id="4676at2759"/>
<sequence length="420" mass="45857">MASIKINSIRINSDLLESCQWGSTSDGGMNRLTLNDDDKKVREWFINQVKAYGCTVKVDEVGNIFATRSGKNNDIPSIGLGSHLDTQPAGGKYDGIVGVLSALEVLKTLHENNVETYAPISVIDWTNEEGARFPPAMLCSGVWAGKFSTEYAYTRTDLKGIKLGDELQRIGFKGDIPASYEMNKLSAHYEVHIEQGPILEAEDKPIGVVTGVQAISWFNVVLRGREQHCGTTPMDRRADTLLTAAKMIVKINEAALSLPGALASVAVINSSPQSVNTLASTVQFNIDARASSDALLAELEVKLKEVCTAIAREADVKIEVWDRFWNAPQTVFNETMVKFVRESAEENGFAYRELQSGAGHDSVYTATRIPTSMIFIRCKGGISHNPAEYSSPEDISAGANVLLGAVLRYNAYLKSQVENN</sequence>
<dbReference type="CDD" id="cd03884">
    <property type="entry name" value="M20_bAS"/>
    <property type="match status" value="1"/>
</dbReference>
<dbReference type="InParanoid" id="A0A286ULT6"/>
<dbReference type="NCBIfam" id="TIGR01879">
    <property type="entry name" value="hydantase"/>
    <property type="match status" value="1"/>
</dbReference>
<dbReference type="SUPFAM" id="SSF55031">
    <property type="entry name" value="Bacterial exopeptidase dimerisation domain"/>
    <property type="match status" value="1"/>
</dbReference>
<evidence type="ECO:0000313" key="4">
    <source>
        <dbReference type="Proteomes" id="UP000217199"/>
    </source>
</evidence>
<dbReference type="InterPro" id="IPR036264">
    <property type="entry name" value="Bact_exopeptidase_dim_dom"/>
</dbReference>
<comment type="caution">
    <text evidence="3">The sequence shown here is derived from an EMBL/GenBank/DDBJ whole genome shotgun (WGS) entry which is preliminary data.</text>
</comment>
<gene>
    <name evidence="3" type="ORF">PNOK_0316500</name>
</gene>
<dbReference type="EMBL" id="NBII01000003">
    <property type="protein sequence ID" value="PAV20538.1"/>
    <property type="molecule type" value="Genomic_DNA"/>
</dbReference>
<dbReference type="PIRSF" id="PIRSF001235">
    <property type="entry name" value="Amidase_carbamoylase"/>
    <property type="match status" value="1"/>
</dbReference>
<evidence type="ECO:0000256" key="1">
    <source>
        <dbReference type="ARBA" id="ARBA00006247"/>
    </source>
</evidence>
<dbReference type="NCBIfam" id="NF006769">
    <property type="entry name" value="PRK09290.1-3"/>
    <property type="match status" value="1"/>
</dbReference>
<name>A0A286ULT6_9AGAM</name>
<dbReference type="Gene3D" id="3.30.70.360">
    <property type="match status" value="1"/>
</dbReference>
<organism evidence="3 4">
    <name type="scientific">Pyrrhoderma noxium</name>
    <dbReference type="NCBI Taxonomy" id="2282107"/>
    <lineage>
        <taxon>Eukaryota</taxon>
        <taxon>Fungi</taxon>
        <taxon>Dikarya</taxon>
        <taxon>Basidiomycota</taxon>
        <taxon>Agaricomycotina</taxon>
        <taxon>Agaricomycetes</taxon>
        <taxon>Hymenochaetales</taxon>
        <taxon>Hymenochaetaceae</taxon>
        <taxon>Pyrrhoderma</taxon>
    </lineage>
</organism>
<dbReference type="Proteomes" id="UP000217199">
    <property type="component" value="Unassembled WGS sequence"/>
</dbReference>
<evidence type="ECO:0000256" key="2">
    <source>
        <dbReference type="ARBA" id="ARBA00022801"/>
    </source>
</evidence>
<dbReference type="NCBIfam" id="NF006771">
    <property type="entry name" value="PRK09290.1-5"/>
    <property type="match status" value="1"/>
</dbReference>
<dbReference type="STRING" id="2282107.A0A286ULT6"/>